<name>A0A7V3E6W9_9BACT</name>
<evidence type="ECO:0000313" key="1">
    <source>
        <dbReference type="EMBL" id="HFI90601.1"/>
    </source>
</evidence>
<accession>A0A7V3E6W9</accession>
<reference evidence="2" key="1">
    <citation type="journal article" date="2020" name="mSystems">
        <title>Genome- and Community-Level Interaction Insights into Carbon Utilization and Element Cycling Functions of Hydrothermarchaeota in Hydrothermal Sediment.</title>
        <authorList>
            <person name="Zhou Z."/>
            <person name="Liu Y."/>
            <person name="Xu W."/>
            <person name="Pan J."/>
            <person name="Luo Z.H."/>
            <person name="Li M."/>
        </authorList>
    </citation>
    <scope>NUCLEOTIDE SEQUENCE [LARGE SCALE GENOMIC DNA]</scope>
    <source>
        <strain evidence="2">SpSt-479</strain>
    </source>
</reference>
<evidence type="ECO:0008006" key="3">
    <source>
        <dbReference type="Google" id="ProtNLM"/>
    </source>
</evidence>
<comment type="caution">
    <text evidence="2">The sequence shown here is derived from an EMBL/GenBank/DDBJ whole genome shotgun (WGS) entry which is preliminary data.</text>
</comment>
<organism evidence="2">
    <name type="scientific">Ignavibacterium album</name>
    <dbReference type="NCBI Taxonomy" id="591197"/>
    <lineage>
        <taxon>Bacteria</taxon>
        <taxon>Pseudomonadati</taxon>
        <taxon>Ignavibacteriota</taxon>
        <taxon>Ignavibacteria</taxon>
        <taxon>Ignavibacteriales</taxon>
        <taxon>Ignavibacteriaceae</taxon>
        <taxon>Ignavibacterium</taxon>
    </lineage>
</organism>
<protein>
    <recommendedName>
        <fullName evidence="3">DUF1643 domain-containing protein</fullName>
    </recommendedName>
</protein>
<evidence type="ECO:0000313" key="2">
    <source>
        <dbReference type="EMBL" id="HFI90604.1"/>
    </source>
</evidence>
<dbReference type="AlphaFoldDB" id="A0A7V3E6W9"/>
<proteinExistence type="predicted"/>
<dbReference type="EMBL" id="DSUJ01000008">
    <property type="protein sequence ID" value="HFI90604.1"/>
    <property type="molecule type" value="Genomic_DNA"/>
</dbReference>
<dbReference type="EMBL" id="DSUJ01000008">
    <property type="protein sequence ID" value="HFI90601.1"/>
    <property type="molecule type" value="Genomic_DNA"/>
</dbReference>
<gene>
    <name evidence="1" type="ORF">ENS31_03595</name>
    <name evidence="2" type="ORF">ENS31_03610</name>
</gene>
<sequence length="215" mass="25106">MPYYFAKFNRENKIILRVNTRIYFGREKPNSRDGKCLGLVILKNPGSANPTNIGEWSEIQIGNDKALPWIANVYSTVLKELNLVIDENSYLRVCNLLAIREPNIDLAIKSLNENQYFVEKIEYKVLPFVFFAWGWEPELNPFRTTYLKSLTKFRNVSFFVKYDFSNYANKFQIVDSLPQIGDKVKHTQGMPQNLIIDKIKEILLKNQSETKSRLL</sequence>